<gene>
    <name evidence="3" type="ORF">HHO47_06265</name>
</gene>
<keyword evidence="4" id="KW-1185">Reference proteome</keyword>
<proteinExistence type="predicted"/>
<name>A0A7Y0DRU4_9GAMM</name>
<sequence length="416" mass="44883">MSIEQINEIVTAADRVVTAVENKAAEIDSKTAALASDYNSKKAALDQQVAANSAQLAIVASDGYRKAIEDASGGRNTVVIDEQGNPNVMVRVQRFNYEDINQAILDRLGVDLMLGTGTPTMFQRNGEQMGEVLIAKYLASSGANGGCSVIGGVQPRTSVDYDVAKALCNKKGAGWHMMSIHEWAAIALWSLANDTVPRGNTNYARSHENKLETARSSDNGIPGDASGLARTDTGKGPATWSHDHTEWGIQDLVGNVWEWLDQMMLSEGQVITTLDNNPEIVEENWIKHSAYFDSPVANTEGTDSAGSPVLNSAITNRNGPIGEDSNDNPYLTNSHFAAITKSETYQKVEILRRLLIESESTTTVSGAIYCRNYGNRFPRRGGNWYGGSLAGLGALNLRSGRSSTPSDLGFRPAFFA</sequence>
<dbReference type="SUPFAM" id="SSF56436">
    <property type="entry name" value="C-type lectin-like"/>
    <property type="match status" value="1"/>
</dbReference>
<dbReference type="AlphaFoldDB" id="A0A7Y0DRU4"/>
<feature type="domain" description="Sulfatase-modifying factor enzyme-like" evidence="2">
    <location>
        <begin position="154"/>
        <end position="262"/>
    </location>
</feature>
<protein>
    <submittedName>
        <fullName evidence="3">SUMF1/EgtB/PvdO family nonheme iron enzyme</fullName>
    </submittedName>
</protein>
<dbReference type="InterPro" id="IPR042095">
    <property type="entry name" value="SUMF_sf"/>
</dbReference>
<dbReference type="EMBL" id="JABBMT010000007">
    <property type="protein sequence ID" value="NMM40459.1"/>
    <property type="molecule type" value="Genomic_DNA"/>
</dbReference>
<organism evidence="3 4">
    <name type="scientific">Pseudoalteromonas arctica</name>
    <dbReference type="NCBI Taxonomy" id="394751"/>
    <lineage>
        <taxon>Bacteria</taxon>
        <taxon>Pseudomonadati</taxon>
        <taxon>Pseudomonadota</taxon>
        <taxon>Gammaproteobacteria</taxon>
        <taxon>Alteromonadales</taxon>
        <taxon>Pseudoalteromonadaceae</taxon>
        <taxon>Pseudoalteromonas</taxon>
    </lineage>
</organism>
<accession>A0A7Y0DRU4</accession>
<dbReference type="RefSeq" id="WP_169019631.1">
    <property type="nucleotide sequence ID" value="NZ_JABBMT010000007.1"/>
</dbReference>
<evidence type="ECO:0000313" key="3">
    <source>
        <dbReference type="EMBL" id="NMM40459.1"/>
    </source>
</evidence>
<reference evidence="3" key="1">
    <citation type="submission" date="2020-04" db="EMBL/GenBank/DDBJ databases">
        <title>Genome Sequencing for Pseudoaltermonas arctica.</title>
        <authorList>
            <person name="Elkins N.S."/>
        </authorList>
    </citation>
    <scope>NUCLEOTIDE SEQUENCE [LARGE SCALE GENOMIC DNA]</scope>
    <source>
        <strain evidence="3">NEC-BIFX-2020_0012</strain>
    </source>
</reference>
<evidence type="ECO:0000259" key="2">
    <source>
        <dbReference type="Pfam" id="PF03781"/>
    </source>
</evidence>
<dbReference type="Proteomes" id="UP000570493">
    <property type="component" value="Unassembled WGS sequence"/>
</dbReference>
<evidence type="ECO:0000256" key="1">
    <source>
        <dbReference type="SAM" id="MobiDB-lite"/>
    </source>
</evidence>
<dbReference type="InterPro" id="IPR005532">
    <property type="entry name" value="SUMF_dom"/>
</dbReference>
<evidence type="ECO:0000313" key="4">
    <source>
        <dbReference type="Proteomes" id="UP000570493"/>
    </source>
</evidence>
<dbReference type="InterPro" id="IPR016187">
    <property type="entry name" value="CTDL_fold"/>
</dbReference>
<feature type="region of interest" description="Disordered" evidence="1">
    <location>
        <begin position="208"/>
        <end position="242"/>
    </location>
</feature>
<dbReference type="Gene3D" id="3.90.1580.10">
    <property type="entry name" value="paralog of FGE (formylglycine-generating enzyme)"/>
    <property type="match status" value="1"/>
</dbReference>
<dbReference type="Pfam" id="PF03781">
    <property type="entry name" value="FGE-sulfatase"/>
    <property type="match status" value="1"/>
</dbReference>
<comment type="caution">
    <text evidence="3">The sequence shown here is derived from an EMBL/GenBank/DDBJ whole genome shotgun (WGS) entry which is preliminary data.</text>
</comment>